<organism evidence="1 2">
    <name type="scientific">Pseudozyma hubeiensis (strain SY62)</name>
    <name type="common">Yeast</name>
    <dbReference type="NCBI Taxonomy" id="1305764"/>
    <lineage>
        <taxon>Eukaryota</taxon>
        <taxon>Fungi</taxon>
        <taxon>Dikarya</taxon>
        <taxon>Basidiomycota</taxon>
        <taxon>Ustilaginomycotina</taxon>
        <taxon>Ustilaginomycetes</taxon>
        <taxon>Ustilaginales</taxon>
        <taxon>Ustilaginaceae</taxon>
        <taxon>Pseudozyma</taxon>
    </lineage>
</organism>
<reference evidence="2" key="1">
    <citation type="journal article" date="2013" name="Genome Announc.">
        <title>Draft genome sequence of the basidiomycetous yeast-like fungus Pseudozyma hubeiensis SY62, which produces an abundant amount of the biosurfactant mannosylerythritol lipids.</title>
        <authorList>
            <person name="Konishi M."/>
            <person name="Hatada Y."/>
            <person name="Horiuchi J."/>
        </authorList>
    </citation>
    <scope>NUCLEOTIDE SEQUENCE [LARGE SCALE GENOMIC DNA]</scope>
    <source>
        <strain evidence="2">SY62</strain>
    </source>
</reference>
<dbReference type="EMBL" id="DF238810">
    <property type="protein sequence ID" value="GAC97520.1"/>
    <property type="molecule type" value="Genomic_DNA"/>
</dbReference>
<dbReference type="HOGENOM" id="CLU_2292924_0_0_1"/>
<keyword evidence="2" id="KW-1185">Reference proteome</keyword>
<dbReference type="AlphaFoldDB" id="R9PHE2"/>
<protein>
    <submittedName>
        <fullName evidence="1">Glycerophosphoryl diester phosphodiesterase</fullName>
    </submittedName>
</protein>
<dbReference type="RefSeq" id="XP_012191107.1">
    <property type="nucleotide sequence ID" value="XM_012335717.1"/>
</dbReference>
<sequence length="101" mass="11749">MHSLGSLRSVRHESHIAVMHVECKQRRWKDSNAALRRCVALSSQTLVAGEMSRSWYCMILICILRHLQADVERPMEAAAKLRLQRRRAWHRRAAPPFGITF</sequence>
<evidence type="ECO:0000313" key="2">
    <source>
        <dbReference type="Proteomes" id="UP000014071"/>
    </source>
</evidence>
<dbReference type="GeneID" id="24110386"/>
<proteinExistence type="predicted"/>
<name>R9PHE2_PSEHS</name>
<accession>R9PHE2</accession>
<dbReference type="Proteomes" id="UP000014071">
    <property type="component" value="Unassembled WGS sequence"/>
</dbReference>
<gene>
    <name evidence="1" type="ORF">PHSY_005106</name>
</gene>
<evidence type="ECO:0000313" key="1">
    <source>
        <dbReference type="EMBL" id="GAC97520.1"/>
    </source>
</evidence>